<reference evidence="2" key="1">
    <citation type="submission" date="2018-12" db="EMBL/GenBank/DDBJ databases">
        <title>Tengunoibacter tsumagoiensis gen. nov., sp. nov., Dictyobacter kobayashii sp. nov., D. alpinus sp. nov., and D. joshuensis sp. nov. and description of Dictyobacteraceae fam. nov. within the order Ktedonobacterales isolated from Tengu-no-mugimeshi.</title>
        <authorList>
            <person name="Wang C.M."/>
            <person name="Zheng Y."/>
            <person name="Sakai Y."/>
            <person name="Toyoda A."/>
            <person name="Minakuchi Y."/>
            <person name="Abe K."/>
            <person name="Yokota A."/>
            <person name="Yabe S."/>
        </authorList>
    </citation>
    <scope>NUCLEOTIDE SEQUENCE [LARGE SCALE GENOMIC DNA]</scope>
    <source>
        <strain evidence="2">Uno11</strain>
    </source>
</reference>
<dbReference type="EMBL" id="BIFS01000001">
    <property type="protein sequence ID" value="GCE19096.1"/>
    <property type="molecule type" value="Genomic_DNA"/>
</dbReference>
<name>A0A402AJ23_9CHLR</name>
<dbReference type="Proteomes" id="UP000287188">
    <property type="component" value="Unassembled WGS sequence"/>
</dbReference>
<comment type="caution">
    <text evidence="1">The sequence shown here is derived from an EMBL/GenBank/DDBJ whole genome shotgun (WGS) entry which is preliminary data.</text>
</comment>
<organism evidence="1 2">
    <name type="scientific">Dictyobacter kobayashii</name>
    <dbReference type="NCBI Taxonomy" id="2014872"/>
    <lineage>
        <taxon>Bacteria</taxon>
        <taxon>Bacillati</taxon>
        <taxon>Chloroflexota</taxon>
        <taxon>Ktedonobacteria</taxon>
        <taxon>Ktedonobacterales</taxon>
        <taxon>Dictyobacteraceae</taxon>
        <taxon>Dictyobacter</taxon>
    </lineage>
</organism>
<protein>
    <recommendedName>
        <fullName evidence="3">DUF4388 domain-containing protein</fullName>
    </recommendedName>
</protein>
<dbReference type="AlphaFoldDB" id="A0A402AJ23"/>
<evidence type="ECO:0008006" key="3">
    <source>
        <dbReference type="Google" id="ProtNLM"/>
    </source>
</evidence>
<gene>
    <name evidence="1" type="ORF">KDK_28960</name>
</gene>
<accession>A0A402AJ23</accession>
<proteinExistence type="predicted"/>
<sequence>MRGGLRMTDQFGTVTDRLADVIRVITFSRQTGTLIAERSGQQGQEKVSVRFLRGKIIETQATPTYQGADILTWLHNWGLVALNSNMPRSRMPPPLIQTHLHL</sequence>
<keyword evidence="2" id="KW-1185">Reference proteome</keyword>
<evidence type="ECO:0000313" key="2">
    <source>
        <dbReference type="Proteomes" id="UP000287188"/>
    </source>
</evidence>
<evidence type="ECO:0000313" key="1">
    <source>
        <dbReference type="EMBL" id="GCE19096.1"/>
    </source>
</evidence>